<evidence type="ECO:0000256" key="1">
    <source>
        <dbReference type="ARBA" id="ARBA00023015"/>
    </source>
</evidence>
<dbReference type="PANTHER" id="PTHR47893:SF1">
    <property type="entry name" value="REGULATORY PROTEIN PCHR"/>
    <property type="match status" value="1"/>
</dbReference>
<dbReference type="PANTHER" id="PTHR47893">
    <property type="entry name" value="REGULATORY PROTEIN PCHR"/>
    <property type="match status" value="1"/>
</dbReference>
<evidence type="ECO:0000259" key="3">
    <source>
        <dbReference type="PROSITE" id="PS01124"/>
    </source>
</evidence>
<dbReference type="GO" id="GO:0003700">
    <property type="term" value="F:DNA-binding transcription factor activity"/>
    <property type="evidence" value="ECO:0007669"/>
    <property type="project" value="InterPro"/>
</dbReference>
<name>A0A317QRM3_9ACTN</name>
<reference evidence="5" key="1">
    <citation type="submission" date="2018-05" db="EMBL/GenBank/DDBJ databases">
        <authorList>
            <person name="Klenk H.-P."/>
            <person name="Huntemann M."/>
            <person name="Clum A."/>
            <person name="Pillay M."/>
            <person name="Palaniappan K."/>
            <person name="Varghese N."/>
            <person name="Mikhailova N."/>
            <person name="Stamatis D."/>
            <person name="Reddy T."/>
            <person name="Daum C."/>
            <person name="Shapiro N."/>
            <person name="Ivanova N."/>
            <person name="Kyrpides N."/>
            <person name="Woyke T."/>
        </authorList>
    </citation>
    <scope>NUCLEOTIDE SEQUENCE [LARGE SCALE GENOMIC DNA]</scope>
    <source>
        <strain evidence="5">DSM 45417</strain>
    </source>
</reference>
<evidence type="ECO:0000256" key="2">
    <source>
        <dbReference type="ARBA" id="ARBA00023163"/>
    </source>
</evidence>
<dbReference type="AlphaFoldDB" id="A0A317QRM3"/>
<dbReference type="Gene3D" id="1.10.10.60">
    <property type="entry name" value="Homeodomain-like"/>
    <property type="match status" value="1"/>
</dbReference>
<dbReference type="Proteomes" id="UP000246661">
    <property type="component" value="Unassembled WGS sequence"/>
</dbReference>
<evidence type="ECO:0000313" key="5">
    <source>
        <dbReference type="Proteomes" id="UP000246661"/>
    </source>
</evidence>
<sequence length="72" mass="8058">MQLAFRRHLDTTPTAYLRQVRLAQAHRQLREATPGDGVTVTAVAARWGFTPSRFTAHYRAAYGVTPSSTLRT</sequence>
<protein>
    <submittedName>
        <fullName evidence="4">Helix-turn-helix protein</fullName>
    </submittedName>
</protein>
<dbReference type="InterPro" id="IPR009057">
    <property type="entry name" value="Homeodomain-like_sf"/>
</dbReference>
<dbReference type="GO" id="GO:0043565">
    <property type="term" value="F:sequence-specific DNA binding"/>
    <property type="evidence" value="ECO:0007669"/>
    <property type="project" value="InterPro"/>
</dbReference>
<dbReference type="PROSITE" id="PS01124">
    <property type="entry name" value="HTH_ARAC_FAMILY_2"/>
    <property type="match status" value="1"/>
</dbReference>
<evidence type="ECO:0000313" key="4">
    <source>
        <dbReference type="EMBL" id="PWW25266.1"/>
    </source>
</evidence>
<dbReference type="SMART" id="SM00342">
    <property type="entry name" value="HTH_ARAC"/>
    <property type="match status" value="1"/>
</dbReference>
<keyword evidence="2" id="KW-0804">Transcription</keyword>
<dbReference type="InterPro" id="IPR053142">
    <property type="entry name" value="PchR_regulatory_protein"/>
</dbReference>
<keyword evidence="5" id="KW-1185">Reference proteome</keyword>
<dbReference type="Pfam" id="PF12833">
    <property type="entry name" value="HTH_18"/>
    <property type="match status" value="1"/>
</dbReference>
<proteinExistence type="predicted"/>
<dbReference type="EMBL" id="QGTX01000001">
    <property type="protein sequence ID" value="PWW25266.1"/>
    <property type="molecule type" value="Genomic_DNA"/>
</dbReference>
<dbReference type="InterPro" id="IPR018060">
    <property type="entry name" value="HTH_AraC"/>
</dbReference>
<dbReference type="SUPFAM" id="SSF46689">
    <property type="entry name" value="Homeodomain-like"/>
    <property type="match status" value="1"/>
</dbReference>
<keyword evidence="1" id="KW-0805">Transcription regulation</keyword>
<organism evidence="4 5">
    <name type="scientific">Geodermatophilus normandii</name>
    <dbReference type="NCBI Taxonomy" id="1137989"/>
    <lineage>
        <taxon>Bacteria</taxon>
        <taxon>Bacillati</taxon>
        <taxon>Actinomycetota</taxon>
        <taxon>Actinomycetes</taxon>
        <taxon>Geodermatophilales</taxon>
        <taxon>Geodermatophilaceae</taxon>
        <taxon>Geodermatophilus</taxon>
    </lineage>
</organism>
<feature type="domain" description="HTH araC/xylS-type" evidence="3">
    <location>
        <begin position="1"/>
        <end position="72"/>
    </location>
</feature>
<accession>A0A317QRM3</accession>
<comment type="caution">
    <text evidence="4">The sequence shown here is derived from an EMBL/GenBank/DDBJ whole genome shotgun (WGS) entry which is preliminary data.</text>
</comment>
<gene>
    <name evidence="4" type="ORF">JD79_04466</name>
</gene>